<organism evidence="1">
    <name type="scientific">hydrothermal vent metagenome</name>
    <dbReference type="NCBI Taxonomy" id="652676"/>
    <lineage>
        <taxon>unclassified sequences</taxon>
        <taxon>metagenomes</taxon>
        <taxon>ecological metagenomes</taxon>
    </lineage>
</organism>
<protein>
    <submittedName>
        <fullName evidence="1">Uncharacterized protein</fullName>
    </submittedName>
</protein>
<reference evidence="1" key="1">
    <citation type="submission" date="2018-06" db="EMBL/GenBank/DDBJ databases">
        <authorList>
            <person name="Zhirakovskaya E."/>
        </authorList>
    </citation>
    <scope>NUCLEOTIDE SEQUENCE</scope>
</reference>
<accession>A0A3B1B2I7</accession>
<name>A0A3B1B2I7_9ZZZZ</name>
<dbReference type="EMBL" id="UOFZ01000052">
    <property type="protein sequence ID" value="VAX12559.1"/>
    <property type="molecule type" value="Genomic_DNA"/>
</dbReference>
<gene>
    <name evidence="1" type="ORF">MNBD_GAMMA24-1000</name>
</gene>
<proteinExistence type="predicted"/>
<evidence type="ECO:0000313" key="1">
    <source>
        <dbReference type="EMBL" id="VAX12559.1"/>
    </source>
</evidence>
<dbReference type="AlphaFoldDB" id="A0A3B1B2I7"/>
<sequence>MNLNMCANRSPPILAEVNKTRAQLPLVLNEVAAVRKQLPSVLTSVDSISAEMKAYHPIASDALIQLGEVRKEVPATLDRVDGLISKAGSAASEASSGVLTGAIGGLLTAPFKIVGDFANSILRMSKDEAHNYTEEDLLLVKKHGQNLLANGKLNSSHKWKNSDTGKIFKVSLNRIYSKDDRPCRDLLLQAWSDSKLIVNKVVGVCMNDEGEWEHH</sequence>